<keyword evidence="3 6" id="KW-0812">Transmembrane</keyword>
<name>A0A3R5XX36_9BACT</name>
<dbReference type="InterPro" id="IPR001107">
    <property type="entry name" value="Band_7"/>
</dbReference>
<evidence type="ECO:0000313" key="8">
    <source>
        <dbReference type="EMBL" id="QAR33350.1"/>
    </source>
</evidence>
<dbReference type="Proteomes" id="UP000287502">
    <property type="component" value="Chromosome"/>
</dbReference>
<dbReference type="GO" id="GO:0008233">
    <property type="term" value="F:peptidase activity"/>
    <property type="evidence" value="ECO:0007669"/>
    <property type="project" value="UniProtKB-KW"/>
</dbReference>
<gene>
    <name evidence="8" type="primary">hflK</name>
    <name evidence="8" type="ORF">EP073_08030</name>
</gene>
<organism evidence="8 9">
    <name type="scientific">Geovibrio thiophilus</name>
    <dbReference type="NCBI Taxonomy" id="139438"/>
    <lineage>
        <taxon>Bacteria</taxon>
        <taxon>Pseudomonadati</taxon>
        <taxon>Deferribacterota</taxon>
        <taxon>Deferribacteres</taxon>
        <taxon>Deferribacterales</taxon>
        <taxon>Geovibrionaceae</taxon>
        <taxon>Geovibrio</taxon>
    </lineage>
</organism>
<comment type="subcellular location">
    <subcellularLocation>
        <location evidence="1">Membrane</location>
        <topology evidence="1">Single-pass membrane protein</topology>
    </subcellularLocation>
</comment>
<dbReference type="InterPro" id="IPR050710">
    <property type="entry name" value="Band7/mec-2_domain"/>
</dbReference>
<comment type="function">
    <text evidence="6">HflC and HflK could encode or regulate a protease.</text>
</comment>
<keyword evidence="9" id="KW-1185">Reference proteome</keyword>
<dbReference type="PANTHER" id="PTHR43327:SF2">
    <property type="entry name" value="MODULATOR OF FTSH PROTEASE HFLK"/>
    <property type="match status" value="1"/>
</dbReference>
<dbReference type="OrthoDB" id="9779595at2"/>
<evidence type="ECO:0000256" key="1">
    <source>
        <dbReference type="ARBA" id="ARBA00004167"/>
    </source>
</evidence>
<sequence length="332" mass="37009">MNSQGKGTGGSPWGDEKFDFKIKKPNIKLPGASFIGLIIVAVYFASGFFIVAADEQAVVKRFGVVNRIVTAGPHYHLPYPFEAIDKAVVTQVHRIEIGFKTGTRGGYQEIPKESLMLTGDENIVSIALSLQYRITDIESYLYNVNNVEITIKDAAESAIREVAGREMIDDILTIGKGRIQNETQKILQDMLDYYKTGVTIVAVQLQDVEPPVEVVESFKDVASAREDKNRFINEAEAYRNELIPRARGQAESMIQAAEAYRKEKVDQALGDTSRFNQILASYSKSPSVTKKRMYFETMAEVFKGNQKYIFDDSIENITPLLGLDTIKGGLAK</sequence>
<evidence type="ECO:0000259" key="7">
    <source>
        <dbReference type="SMART" id="SM00244"/>
    </source>
</evidence>
<dbReference type="GO" id="GO:0006508">
    <property type="term" value="P:proteolysis"/>
    <property type="evidence" value="ECO:0007669"/>
    <property type="project" value="UniProtKB-KW"/>
</dbReference>
<evidence type="ECO:0000256" key="3">
    <source>
        <dbReference type="ARBA" id="ARBA00022692"/>
    </source>
</evidence>
<dbReference type="GO" id="GO:0016020">
    <property type="term" value="C:membrane"/>
    <property type="evidence" value="ECO:0007669"/>
    <property type="project" value="UniProtKB-SubCell"/>
</dbReference>
<evidence type="ECO:0000256" key="2">
    <source>
        <dbReference type="ARBA" id="ARBA00006971"/>
    </source>
</evidence>
<reference evidence="8 9" key="1">
    <citation type="submission" date="2019-01" db="EMBL/GenBank/DDBJ databases">
        <title>Geovibrio thiophilus DSM 11263, complete genome.</title>
        <authorList>
            <person name="Spring S."/>
            <person name="Bunk B."/>
            <person name="Sproer C."/>
        </authorList>
    </citation>
    <scope>NUCLEOTIDE SEQUENCE [LARGE SCALE GENOMIC DNA]</scope>
    <source>
        <strain evidence="8 9">DSM 11263</strain>
    </source>
</reference>
<keyword evidence="5 6" id="KW-0472">Membrane</keyword>
<dbReference type="PANTHER" id="PTHR43327">
    <property type="entry name" value="STOMATIN-LIKE PROTEIN 2, MITOCHONDRIAL"/>
    <property type="match status" value="1"/>
</dbReference>
<accession>A0A3R5XX36</accession>
<evidence type="ECO:0000256" key="5">
    <source>
        <dbReference type="ARBA" id="ARBA00023136"/>
    </source>
</evidence>
<comment type="subunit">
    <text evidence="6">HflC and HflK may interact to form a multimeric complex.</text>
</comment>
<dbReference type="InterPro" id="IPR036013">
    <property type="entry name" value="Band_7/SPFH_dom_sf"/>
</dbReference>
<dbReference type="CDD" id="cd03404">
    <property type="entry name" value="SPFH_HflK"/>
    <property type="match status" value="1"/>
</dbReference>
<dbReference type="AlphaFoldDB" id="A0A3R5XX36"/>
<dbReference type="KEGG" id="gtl:EP073_08030"/>
<feature type="transmembrane region" description="Helical" evidence="6">
    <location>
        <begin position="31"/>
        <end position="52"/>
    </location>
</feature>
<dbReference type="SMART" id="SM00244">
    <property type="entry name" value="PHB"/>
    <property type="match status" value="1"/>
</dbReference>
<keyword evidence="4 6" id="KW-1133">Transmembrane helix</keyword>
<dbReference type="Gene3D" id="3.30.479.30">
    <property type="entry name" value="Band 7 domain"/>
    <property type="match status" value="1"/>
</dbReference>
<dbReference type="Pfam" id="PF01145">
    <property type="entry name" value="Band_7"/>
    <property type="match status" value="1"/>
</dbReference>
<keyword evidence="8" id="KW-0378">Hydrolase</keyword>
<keyword evidence="8" id="KW-0645">Protease</keyword>
<dbReference type="RefSeq" id="WP_128466636.1">
    <property type="nucleotide sequence ID" value="NZ_CP035108.1"/>
</dbReference>
<protein>
    <recommendedName>
        <fullName evidence="6">Protein HflK</fullName>
    </recommendedName>
</protein>
<feature type="domain" description="Band 7" evidence="7">
    <location>
        <begin position="46"/>
        <end position="222"/>
    </location>
</feature>
<evidence type="ECO:0000256" key="4">
    <source>
        <dbReference type="ARBA" id="ARBA00022989"/>
    </source>
</evidence>
<dbReference type="NCBIfam" id="TIGR01933">
    <property type="entry name" value="hflK"/>
    <property type="match status" value="1"/>
</dbReference>
<evidence type="ECO:0000256" key="6">
    <source>
        <dbReference type="RuleBase" id="RU364113"/>
    </source>
</evidence>
<dbReference type="InterPro" id="IPR010201">
    <property type="entry name" value="HflK"/>
</dbReference>
<evidence type="ECO:0000313" key="9">
    <source>
        <dbReference type="Proteomes" id="UP000287502"/>
    </source>
</evidence>
<dbReference type="SUPFAM" id="SSF117892">
    <property type="entry name" value="Band 7/SPFH domain"/>
    <property type="match status" value="1"/>
</dbReference>
<comment type="similarity">
    <text evidence="2 6">Belongs to the band 7/mec-2 family. HflK subfamily.</text>
</comment>
<dbReference type="EMBL" id="CP035108">
    <property type="protein sequence ID" value="QAR33350.1"/>
    <property type="molecule type" value="Genomic_DNA"/>
</dbReference>
<proteinExistence type="inferred from homology"/>